<accession>A0A927AS59</accession>
<dbReference type="Proteomes" id="UP000598820">
    <property type="component" value="Unassembled WGS sequence"/>
</dbReference>
<dbReference type="Pfam" id="PF08837">
    <property type="entry name" value="DUF1810"/>
    <property type="match status" value="1"/>
</dbReference>
<dbReference type="InterPro" id="IPR014937">
    <property type="entry name" value="DUF1810"/>
</dbReference>
<comment type="caution">
    <text evidence="1">The sequence shown here is derived from an EMBL/GenBank/DDBJ whole genome shotgun (WGS) entry which is preliminary data.</text>
</comment>
<dbReference type="Gene3D" id="1.25.40.380">
    <property type="entry name" value="Protein of unknown function DUF1810"/>
    <property type="match status" value="1"/>
</dbReference>
<gene>
    <name evidence="1" type="ORF">IC229_22070</name>
</gene>
<evidence type="ECO:0000313" key="2">
    <source>
        <dbReference type="Proteomes" id="UP000598820"/>
    </source>
</evidence>
<keyword evidence="2" id="KW-1185">Reference proteome</keyword>
<dbReference type="InterPro" id="IPR036287">
    <property type="entry name" value="Rv1873-like_sf"/>
</dbReference>
<proteinExistence type="predicted"/>
<sequence>MYDLTRFVDAQASSYAHALVEISNGRKQTHWMWYIFPQLAGLGFSQMAQYYAIADLAEAKKYLAHPILGSRLIEISKALLGVEGKTAHQIMGSPDDLKLKSSMTLFSLVGPTNPVFQQVLTKYYQGETDSKTLTLLGKNE</sequence>
<reference evidence="1" key="1">
    <citation type="submission" date="2020-09" db="EMBL/GenBank/DDBJ databases">
        <authorList>
            <person name="Kim M.K."/>
        </authorList>
    </citation>
    <scope>NUCLEOTIDE SEQUENCE</scope>
    <source>
        <strain evidence="1">BT702</strain>
    </source>
</reference>
<name>A0A927AS59_9BACT</name>
<evidence type="ECO:0000313" key="1">
    <source>
        <dbReference type="EMBL" id="MBD2703346.1"/>
    </source>
</evidence>
<dbReference type="PIRSF" id="PIRSF008546">
    <property type="entry name" value="UCP008546"/>
    <property type="match status" value="1"/>
</dbReference>
<protein>
    <submittedName>
        <fullName evidence="1">DUF1810 domain-containing protein</fullName>
    </submittedName>
</protein>
<dbReference type="SUPFAM" id="SSF140736">
    <property type="entry name" value="Rv1873-like"/>
    <property type="match status" value="1"/>
</dbReference>
<dbReference type="EMBL" id="JACWZY010000021">
    <property type="protein sequence ID" value="MBD2703346.1"/>
    <property type="molecule type" value="Genomic_DNA"/>
</dbReference>
<organism evidence="1 2">
    <name type="scientific">Spirosoma profusum</name>
    <dbReference type="NCBI Taxonomy" id="2771354"/>
    <lineage>
        <taxon>Bacteria</taxon>
        <taxon>Pseudomonadati</taxon>
        <taxon>Bacteroidota</taxon>
        <taxon>Cytophagia</taxon>
        <taxon>Cytophagales</taxon>
        <taxon>Cytophagaceae</taxon>
        <taxon>Spirosoma</taxon>
    </lineage>
</organism>
<dbReference type="RefSeq" id="WP_190889196.1">
    <property type="nucleotide sequence ID" value="NZ_JACWZY010000021.1"/>
</dbReference>
<dbReference type="AlphaFoldDB" id="A0A927AS59"/>